<gene>
    <name evidence="2" type="ORF">PPAR1163_LOCUS13062</name>
</gene>
<name>A0A7S1U301_9STRA</name>
<evidence type="ECO:0000256" key="1">
    <source>
        <dbReference type="SAM" id="MobiDB-lite"/>
    </source>
</evidence>
<organism evidence="2">
    <name type="scientific">Phaeomonas parva</name>
    <dbReference type="NCBI Taxonomy" id="124430"/>
    <lineage>
        <taxon>Eukaryota</taxon>
        <taxon>Sar</taxon>
        <taxon>Stramenopiles</taxon>
        <taxon>Ochrophyta</taxon>
        <taxon>Pinguiophyceae</taxon>
        <taxon>Pinguiochrysidales</taxon>
        <taxon>Pinguiochrysidaceae</taxon>
        <taxon>Phaeomonas</taxon>
    </lineage>
</organism>
<accession>A0A7S1U301</accession>
<dbReference type="EMBL" id="HBGJ01020140">
    <property type="protein sequence ID" value="CAD9254694.1"/>
    <property type="molecule type" value="Transcribed_RNA"/>
</dbReference>
<protein>
    <submittedName>
        <fullName evidence="2">Uncharacterized protein</fullName>
    </submittedName>
</protein>
<sequence length="249" mass="28285">MEELPYIVNASGRKVFLPTSYSVDSATTLNLPWDADTSDRSLVLQAGSAGFDPDGYDDGSPLRRDLFYQTPFLTCRACNTLVTIQTNLILPEKLTKDQKKRAKAILEAHHRREEELASKPRSENWFAPPDDAAPKPKAAPRGEGTGEAQDEGEEKEPAFSLEQVPKCLICGRTSAYEMGPHDFTYLLAGSAEELKEMLRQQRLACTKMQRAYRYYLRRKFGRVDRQRQLAEAMKQYRSASVIASLWRMR</sequence>
<dbReference type="AlphaFoldDB" id="A0A7S1U301"/>
<feature type="compositionally biased region" description="Basic and acidic residues" evidence="1">
    <location>
        <begin position="110"/>
        <end position="122"/>
    </location>
</feature>
<reference evidence="2" key="1">
    <citation type="submission" date="2021-01" db="EMBL/GenBank/DDBJ databases">
        <authorList>
            <person name="Corre E."/>
            <person name="Pelletier E."/>
            <person name="Niang G."/>
            <person name="Scheremetjew M."/>
            <person name="Finn R."/>
            <person name="Kale V."/>
            <person name="Holt S."/>
            <person name="Cochrane G."/>
            <person name="Meng A."/>
            <person name="Brown T."/>
            <person name="Cohen L."/>
        </authorList>
    </citation>
    <scope>NUCLEOTIDE SEQUENCE</scope>
    <source>
        <strain evidence="2">CCMP2877</strain>
    </source>
</reference>
<proteinExistence type="predicted"/>
<evidence type="ECO:0000313" key="2">
    <source>
        <dbReference type="EMBL" id="CAD9254694.1"/>
    </source>
</evidence>
<feature type="region of interest" description="Disordered" evidence="1">
    <location>
        <begin position="110"/>
        <end position="158"/>
    </location>
</feature>